<accession>A0A0D2LQY9</accession>
<protein>
    <submittedName>
        <fullName evidence="2">Uncharacterized protein</fullName>
    </submittedName>
</protein>
<evidence type="ECO:0000256" key="1">
    <source>
        <dbReference type="SAM" id="Phobius"/>
    </source>
</evidence>
<dbReference type="AlphaFoldDB" id="A0A0D2LQY9"/>
<organism evidence="2 3">
    <name type="scientific">Monoraphidium neglectum</name>
    <dbReference type="NCBI Taxonomy" id="145388"/>
    <lineage>
        <taxon>Eukaryota</taxon>
        <taxon>Viridiplantae</taxon>
        <taxon>Chlorophyta</taxon>
        <taxon>core chlorophytes</taxon>
        <taxon>Chlorophyceae</taxon>
        <taxon>CS clade</taxon>
        <taxon>Sphaeropleales</taxon>
        <taxon>Selenastraceae</taxon>
        <taxon>Monoraphidium</taxon>
    </lineage>
</organism>
<dbReference type="RefSeq" id="XP_013893124.1">
    <property type="nucleotide sequence ID" value="XM_014037670.1"/>
</dbReference>
<feature type="transmembrane region" description="Helical" evidence="1">
    <location>
        <begin position="20"/>
        <end position="42"/>
    </location>
</feature>
<evidence type="ECO:0000313" key="3">
    <source>
        <dbReference type="Proteomes" id="UP000054498"/>
    </source>
</evidence>
<keyword evidence="1" id="KW-0812">Transmembrane</keyword>
<keyword evidence="3" id="KW-1185">Reference proteome</keyword>
<dbReference type="Proteomes" id="UP000054498">
    <property type="component" value="Unassembled WGS sequence"/>
</dbReference>
<dbReference type="GeneID" id="25731361"/>
<proteinExistence type="predicted"/>
<gene>
    <name evidence="2" type="ORF">MNEG_13857</name>
</gene>
<keyword evidence="1" id="KW-1133">Transmembrane helix</keyword>
<dbReference type="EMBL" id="KK104312">
    <property type="protein sequence ID" value="KIY94104.1"/>
    <property type="molecule type" value="Genomic_DNA"/>
</dbReference>
<dbReference type="KEGG" id="mng:MNEG_13857"/>
<sequence length="137" mass="13805">MYEAFSIVRFFFMGGWVAKAVLALVNIFYVAWWAAGVGTLVVSSRVADAKGLPGAEPRRRAVALAGAALAAQVAMVLLGALSACCKCCGMMRPARGGGGGGAGGAGPSSRLQQPMLPDVVLMPAYPVPPPAAAATAV</sequence>
<evidence type="ECO:0000313" key="2">
    <source>
        <dbReference type="EMBL" id="KIY94104.1"/>
    </source>
</evidence>
<reference evidence="2 3" key="1">
    <citation type="journal article" date="2013" name="BMC Genomics">
        <title>Reconstruction of the lipid metabolism for the microalga Monoraphidium neglectum from its genome sequence reveals characteristics suitable for biofuel production.</title>
        <authorList>
            <person name="Bogen C."/>
            <person name="Al-Dilaimi A."/>
            <person name="Albersmeier A."/>
            <person name="Wichmann J."/>
            <person name="Grundmann M."/>
            <person name="Rupp O."/>
            <person name="Lauersen K.J."/>
            <person name="Blifernez-Klassen O."/>
            <person name="Kalinowski J."/>
            <person name="Goesmann A."/>
            <person name="Mussgnug J.H."/>
            <person name="Kruse O."/>
        </authorList>
    </citation>
    <scope>NUCLEOTIDE SEQUENCE [LARGE SCALE GENOMIC DNA]</scope>
    <source>
        <strain evidence="2 3">SAG 48.87</strain>
    </source>
</reference>
<name>A0A0D2LQY9_9CHLO</name>
<feature type="transmembrane region" description="Helical" evidence="1">
    <location>
        <begin position="62"/>
        <end position="83"/>
    </location>
</feature>
<keyword evidence="1" id="KW-0472">Membrane</keyword>